<evidence type="ECO:0000256" key="3">
    <source>
        <dbReference type="ARBA" id="ARBA00008766"/>
    </source>
</evidence>
<evidence type="ECO:0000256" key="6">
    <source>
        <dbReference type="ARBA" id="ARBA00022723"/>
    </source>
</evidence>
<evidence type="ECO:0000259" key="14">
    <source>
        <dbReference type="SMART" id="SM01011"/>
    </source>
</evidence>
<keyword evidence="15" id="KW-0031">Aminopeptidase</keyword>
<evidence type="ECO:0000256" key="13">
    <source>
        <dbReference type="RuleBase" id="RU000590"/>
    </source>
</evidence>
<dbReference type="FunFam" id="3.90.230.10:FF:000002">
    <property type="entry name" value="Xaa-Pro aminopeptidase 3"/>
    <property type="match status" value="1"/>
</dbReference>
<dbReference type="InterPro" id="IPR036005">
    <property type="entry name" value="Creatinase/aminopeptidase-like"/>
</dbReference>
<keyword evidence="5" id="KW-0645">Protease</keyword>
<evidence type="ECO:0000256" key="10">
    <source>
        <dbReference type="ARBA" id="ARBA00069363"/>
    </source>
</evidence>
<dbReference type="InterPro" id="IPR029149">
    <property type="entry name" value="Creatin/AminoP/Spt16_N"/>
</dbReference>
<dbReference type="PROSITE" id="PS00491">
    <property type="entry name" value="PROLINE_PEPTIDASE"/>
    <property type="match status" value="1"/>
</dbReference>
<dbReference type="GO" id="GO:0006508">
    <property type="term" value="P:proteolysis"/>
    <property type="evidence" value="ECO:0007669"/>
    <property type="project" value="UniProtKB-KW"/>
</dbReference>
<dbReference type="GO" id="GO:0070006">
    <property type="term" value="F:metalloaminopeptidase activity"/>
    <property type="evidence" value="ECO:0007669"/>
    <property type="project" value="InterPro"/>
</dbReference>
<dbReference type="Gene3D" id="3.90.230.10">
    <property type="entry name" value="Creatinase/methionine aminopeptidase superfamily"/>
    <property type="match status" value="1"/>
</dbReference>
<evidence type="ECO:0000256" key="1">
    <source>
        <dbReference type="ARBA" id="ARBA00001424"/>
    </source>
</evidence>
<name>A0AAU9CEB3_9GAMM</name>
<dbReference type="GO" id="GO:0005829">
    <property type="term" value="C:cytosol"/>
    <property type="evidence" value="ECO:0007669"/>
    <property type="project" value="TreeGrafter"/>
</dbReference>
<keyword evidence="7 15" id="KW-0378">Hydrolase</keyword>
<comment type="catalytic activity">
    <reaction evidence="1">
        <text>Release of any N-terminal amino acid, including proline, that is linked to proline, even from a dipeptide or tripeptide.</text>
        <dbReference type="EC" id="3.4.11.9"/>
    </reaction>
</comment>
<dbReference type="SUPFAM" id="SSF55920">
    <property type="entry name" value="Creatinase/aminopeptidase"/>
    <property type="match status" value="1"/>
</dbReference>
<keyword evidence="9" id="KW-0464">Manganese</keyword>
<dbReference type="EMBL" id="AP024718">
    <property type="protein sequence ID" value="BCX88553.1"/>
    <property type="molecule type" value="Genomic_DNA"/>
</dbReference>
<dbReference type="Pfam" id="PF00557">
    <property type="entry name" value="Peptidase_M24"/>
    <property type="match status" value="1"/>
</dbReference>
<dbReference type="InterPro" id="IPR007865">
    <property type="entry name" value="Aminopep_P_N"/>
</dbReference>
<evidence type="ECO:0000256" key="12">
    <source>
        <dbReference type="ARBA" id="ARBA00081411"/>
    </source>
</evidence>
<keyword evidence="16" id="KW-1185">Reference proteome</keyword>
<dbReference type="CDD" id="cd01087">
    <property type="entry name" value="Prolidase"/>
    <property type="match status" value="1"/>
</dbReference>
<evidence type="ECO:0000256" key="5">
    <source>
        <dbReference type="ARBA" id="ARBA00022670"/>
    </source>
</evidence>
<dbReference type="SUPFAM" id="SSF53092">
    <property type="entry name" value="Creatinase/prolidase N-terminal domain"/>
    <property type="match status" value="1"/>
</dbReference>
<comment type="similarity">
    <text evidence="3 13">Belongs to the peptidase M24B family.</text>
</comment>
<dbReference type="NCBIfam" id="NF008131">
    <property type="entry name" value="PRK10879.1"/>
    <property type="match status" value="1"/>
</dbReference>
<evidence type="ECO:0000256" key="7">
    <source>
        <dbReference type="ARBA" id="ARBA00022801"/>
    </source>
</evidence>
<evidence type="ECO:0000313" key="16">
    <source>
        <dbReference type="Proteomes" id="UP001321450"/>
    </source>
</evidence>
<gene>
    <name evidence="15" type="ORF">MIN45_P0922</name>
</gene>
<dbReference type="RefSeq" id="WP_286293713.1">
    <property type="nucleotide sequence ID" value="NZ_AP024718.1"/>
</dbReference>
<dbReference type="InterPro" id="IPR052433">
    <property type="entry name" value="X-Pro_dipept-like"/>
</dbReference>
<evidence type="ECO:0000313" key="15">
    <source>
        <dbReference type="EMBL" id="BCX88553.1"/>
    </source>
</evidence>
<dbReference type="GO" id="GO:0030145">
    <property type="term" value="F:manganese ion binding"/>
    <property type="evidence" value="ECO:0007669"/>
    <property type="project" value="InterPro"/>
</dbReference>
<reference evidence="16" key="1">
    <citation type="journal article" date="2024" name="Int. J. Syst. Evol. Microbiol.">
        <title>Methylomarinovum tepidoasis sp. nov., a moderately thermophilic methanotroph of the family Methylothermaceae isolated from a deep-sea hydrothermal field.</title>
        <authorList>
            <person name="Hirayama H."/>
            <person name="Takaki Y."/>
            <person name="Abe M."/>
            <person name="Miyazaki M."/>
            <person name="Uematsu K."/>
            <person name="Matsui Y."/>
            <person name="Takai K."/>
        </authorList>
    </citation>
    <scope>NUCLEOTIDE SEQUENCE [LARGE SCALE GENOMIC DNA]</scope>
    <source>
        <strain evidence="16">IN45</strain>
    </source>
</reference>
<accession>A0AAU9CEB3</accession>
<sequence length="438" mass="49422">MNPEVFARRRAAYLARLGADEVAVFASALSRPRSRDVDYPYRQDSDFYYLTGFPEPDAVAVFLPGRKKGQYVLFCREYDPHKAIWEGRHAGLKGARKQYGADQSFAIEQLDEVMPELLANRTRLHYALGREAGFDRKLAGWLQAVKAQARKGVRAPEEIVDPDRDLHEMRLVKGDEEIAALRRAMEISARAHVRAMQVCRPGLYEYQIEAELVHEFMRGGARSPAYPCIVAGGDNACILHYTDNDAQLRDGDLLLIDAGAEYDCYAADITRTFPVNGRFSSPQRALYELVLEAQLAAIDKVRPGNHWNEPHEAAVKVLTKGLVKLGLLEGRPSRLIKKKAYKDFYMHRTGHWLGMDVHDVGHYKVGDEWRELQPGMVLTVEPGLYISRDCKQVNKRWRGIGIRIEDDVLVTEDGCEVLTAAVPKTVEAIEAVMEAARD</sequence>
<evidence type="ECO:0000256" key="4">
    <source>
        <dbReference type="ARBA" id="ARBA00012574"/>
    </source>
</evidence>
<evidence type="ECO:0000256" key="11">
    <source>
        <dbReference type="ARBA" id="ARBA00075356"/>
    </source>
</evidence>
<dbReference type="InterPro" id="IPR000994">
    <property type="entry name" value="Pept_M24"/>
</dbReference>
<dbReference type="PANTHER" id="PTHR43226:SF4">
    <property type="entry name" value="XAA-PRO AMINOPEPTIDASE 3"/>
    <property type="match status" value="1"/>
</dbReference>
<dbReference type="PANTHER" id="PTHR43226">
    <property type="entry name" value="XAA-PRO AMINOPEPTIDASE 3"/>
    <property type="match status" value="1"/>
</dbReference>
<dbReference type="EC" id="3.4.11.9" evidence="4"/>
<proteinExistence type="inferred from homology"/>
<keyword evidence="6 13" id="KW-0479">Metal-binding</keyword>
<comment type="cofactor">
    <cofactor evidence="2">
        <name>Mn(2+)</name>
        <dbReference type="ChEBI" id="CHEBI:29035"/>
    </cofactor>
</comment>
<evidence type="ECO:0000256" key="2">
    <source>
        <dbReference type="ARBA" id="ARBA00001936"/>
    </source>
</evidence>
<keyword evidence="8" id="KW-0482">Metalloprotease</keyword>
<dbReference type="AlphaFoldDB" id="A0AAU9CEB3"/>
<dbReference type="Gene3D" id="3.40.350.10">
    <property type="entry name" value="Creatinase/prolidase N-terminal domain"/>
    <property type="match status" value="1"/>
</dbReference>
<dbReference type="SMART" id="SM01011">
    <property type="entry name" value="AMP_N"/>
    <property type="match status" value="1"/>
</dbReference>
<dbReference type="KEGG" id="meiy:MIN45_P0922"/>
<feature type="domain" description="Aminopeptidase P N-terminal" evidence="14">
    <location>
        <begin position="1"/>
        <end position="135"/>
    </location>
</feature>
<evidence type="ECO:0000256" key="9">
    <source>
        <dbReference type="ARBA" id="ARBA00023211"/>
    </source>
</evidence>
<dbReference type="Proteomes" id="UP001321450">
    <property type="component" value="Chromosome"/>
</dbReference>
<evidence type="ECO:0000256" key="8">
    <source>
        <dbReference type="ARBA" id="ARBA00023049"/>
    </source>
</evidence>
<dbReference type="InterPro" id="IPR001131">
    <property type="entry name" value="Peptidase_M24B_aminopep-P_CS"/>
</dbReference>
<protein>
    <recommendedName>
        <fullName evidence="10">Xaa-Pro aminopeptidase</fullName>
        <ecNumber evidence="4">3.4.11.9</ecNumber>
    </recommendedName>
    <alternativeName>
        <fullName evidence="11">Aminopeptidase P II</fullName>
    </alternativeName>
    <alternativeName>
        <fullName evidence="12">X-Pro aminopeptidase</fullName>
    </alternativeName>
</protein>
<organism evidence="15 16">
    <name type="scientific">Methylomarinovum tepidoasis</name>
    <dbReference type="NCBI Taxonomy" id="2840183"/>
    <lineage>
        <taxon>Bacteria</taxon>
        <taxon>Pseudomonadati</taxon>
        <taxon>Pseudomonadota</taxon>
        <taxon>Gammaproteobacteria</taxon>
        <taxon>Methylococcales</taxon>
        <taxon>Methylothermaceae</taxon>
        <taxon>Methylomarinovum</taxon>
    </lineage>
</organism>
<dbReference type="Pfam" id="PF05195">
    <property type="entry name" value="AMP_N"/>
    <property type="match status" value="1"/>
</dbReference>